<gene>
    <name evidence="5" type="ORF">ACH5RR_014091</name>
</gene>
<evidence type="ECO:0000256" key="2">
    <source>
        <dbReference type="ARBA" id="ARBA00023054"/>
    </source>
</evidence>
<proteinExistence type="inferred from homology"/>
<sequence>MEDGSEEKERKPGEVTAANLLVASKMAELQRLKEKLKKAKDDAVQSWLDSRPLIDELEKLQSELADSKTKTATSNTTISDLESQLETLSISTRAKKEEELKIRTMINRINQVLQETQEEMEQIKIERNEKHRERLKQKQVLRLRRQTLRTLQLTLRAIRLESEAYAASVDEAKHYINLSQTDDSTVVKLTQEEYHSLAKRARDETSLADWRVAVSVEQKKAAEESQETADRRLKNLYSKNGSKRRKHQADDGVSSNPNVAAEGEEQEQPNVTNGNNSLPKTRVNKSSERKPQKRFKKLKGRNKYLSKKKKSSTFCGIRTLVLRIKRYFK</sequence>
<organism evidence="5 6">
    <name type="scientific">Cinchona calisaya</name>
    <dbReference type="NCBI Taxonomy" id="153742"/>
    <lineage>
        <taxon>Eukaryota</taxon>
        <taxon>Viridiplantae</taxon>
        <taxon>Streptophyta</taxon>
        <taxon>Embryophyta</taxon>
        <taxon>Tracheophyta</taxon>
        <taxon>Spermatophyta</taxon>
        <taxon>Magnoliopsida</taxon>
        <taxon>eudicotyledons</taxon>
        <taxon>Gunneridae</taxon>
        <taxon>Pentapetalae</taxon>
        <taxon>asterids</taxon>
        <taxon>lamiids</taxon>
        <taxon>Gentianales</taxon>
        <taxon>Rubiaceae</taxon>
        <taxon>Cinchonoideae</taxon>
        <taxon>Cinchoneae</taxon>
        <taxon>Cinchona</taxon>
    </lineage>
</organism>
<keyword evidence="2 3" id="KW-0175">Coiled coil</keyword>
<dbReference type="InterPro" id="IPR008545">
    <property type="entry name" value="Web"/>
</dbReference>
<comment type="caution">
    <text evidence="5">The sequence shown here is derived from an EMBL/GenBank/DDBJ whole genome shotgun (WGS) entry which is preliminary data.</text>
</comment>
<feature type="coiled-coil region" evidence="3">
    <location>
        <begin position="95"/>
        <end position="133"/>
    </location>
</feature>
<dbReference type="AlphaFoldDB" id="A0ABD3A1W7"/>
<feature type="region of interest" description="Disordered" evidence="4">
    <location>
        <begin position="220"/>
        <end position="297"/>
    </location>
</feature>
<feature type="compositionally biased region" description="Polar residues" evidence="4">
    <location>
        <begin position="268"/>
        <end position="279"/>
    </location>
</feature>
<evidence type="ECO:0000256" key="1">
    <source>
        <dbReference type="ARBA" id="ARBA00005485"/>
    </source>
</evidence>
<dbReference type="PANTHER" id="PTHR32054">
    <property type="entry name" value="HEAVY CHAIN, PUTATIVE, EXPRESSED-RELATED-RELATED"/>
    <property type="match status" value="1"/>
</dbReference>
<feature type="compositionally biased region" description="Basic and acidic residues" evidence="4">
    <location>
        <begin position="220"/>
        <end position="233"/>
    </location>
</feature>
<accession>A0ABD3A1W7</accession>
<dbReference type="PANTHER" id="PTHR32054:SF70">
    <property type="entry name" value="OS07G0620100 PROTEIN"/>
    <property type="match status" value="1"/>
</dbReference>
<evidence type="ECO:0000256" key="4">
    <source>
        <dbReference type="SAM" id="MobiDB-lite"/>
    </source>
</evidence>
<keyword evidence="6" id="KW-1185">Reference proteome</keyword>
<dbReference type="EMBL" id="JBJUIK010000006">
    <property type="protein sequence ID" value="KAL3525719.1"/>
    <property type="molecule type" value="Genomic_DNA"/>
</dbReference>
<evidence type="ECO:0000313" key="6">
    <source>
        <dbReference type="Proteomes" id="UP001630127"/>
    </source>
</evidence>
<reference evidence="5 6" key="1">
    <citation type="submission" date="2024-11" db="EMBL/GenBank/DDBJ databases">
        <title>A near-complete genome assembly of Cinchona calisaya.</title>
        <authorList>
            <person name="Lian D.C."/>
            <person name="Zhao X.W."/>
            <person name="Wei L."/>
        </authorList>
    </citation>
    <scope>NUCLEOTIDE SEQUENCE [LARGE SCALE GENOMIC DNA]</scope>
    <source>
        <tissue evidence="5">Nenye</tissue>
    </source>
</reference>
<dbReference type="Pfam" id="PF05701">
    <property type="entry name" value="WEMBL"/>
    <property type="match status" value="1"/>
</dbReference>
<evidence type="ECO:0000313" key="5">
    <source>
        <dbReference type="EMBL" id="KAL3525719.1"/>
    </source>
</evidence>
<name>A0ABD3A1W7_9GENT</name>
<dbReference type="Proteomes" id="UP001630127">
    <property type="component" value="Unassembled WGS sequence"/>
</dbReference>
<protein>
    <submittedName>
        <fullName evidence="5">Uncharacterized protein</fullName>
    </submittedName>
</protein>
<evidence type="ECO:0000256" key="3">
    <source>
        <dbReference type="SAM" id="Coils"/>
    </source>
</evidence>
<comment type="similarity">
    <text evidence="1">Belongs to the WEB family.</text>
</comment>